<organism evidence="1 2">
    <name type="scientific">Trifolium pratense</name>
    <name type="common">Red clover</name>
    <dbReference type="NCBI Taxonomy" id="57577"/>
    <lineage>
        <taxon>Eukaryota</taxon>
        <taxon>Viridiplantae</taxon>
        <taxon>Streptophyta</taxon>
        <taxon>Embryophyta</taxon>
        <taxon>Tracheophyta</taxon>
        <taxon>Spermatophyta</taxon>
        <taxon>Magnoliopsida</taxon>
        <taxon>eudicotyledons</taxon>
        <taxon>Gunneridae</taxon>
        <taxon>Pentapetalae</taxon>
        <taxon>rosids</taxon>
        <taxon>fabids</taxon>
        <taxon>Fabales</taxon>
        <taxon>Fabaceae</taxon>
        <taxon>Papilionoideae</taxon>
        <taxon>50 kb inversion clade</taxon>
        <taxon>NPAAA clade</taxon>
        <taxon>Hologalegina</taxon>
        <taxon>IRL clade</taxon>
        <taxon>Trifolieae</taxon>
        <taxon>Trifolium</taxon>
    </lineage>
</organism>
<comment type="caution">
    <text evidence="1">The sequence shown here is derived from an EMBL/GenBank/DDBJ whole genome shotgun (WGS) entry which is preliminary data.</text>
</comment>
<gene>
    <name evidence="1" type="ORF">MILVUS5_LOCUS20730</name>
</gene>
<dbReference type="Proteomes" id="UP001177021">
    <property type="component" value="Unassembled WGS sequence"/>
</dbReference>
<evidence type="ECO:0000313" key="1">
    <source>
        <dbReference type="EMBL" id="CAJ2653365.1"/>
    </source>
</evidence>
<reference evidence="1" key="1">
    <citation type="submission" date="2023-10" db="EMBL/GenBank/DDBJ databases">
        <authorList>
            <person name="Rodriguez Cubillos JULIANA M."/>
            <person name="De Vega J."/>
        </authorList>
    </citation>
    <scope>NUCLEOTIDE SEQUENCE</scope>
</reference>
<protein>
    <submittedName>
        <fullName evidence="1">Uncharacterized protein</fullName>
    </submittedName>
</protein>
<dbReference type="EMBL" id="CASHSV030000206">
    <property type="protein sequence ID" value="CAJ2653365.1"/>
    <property type="molecule type" value="Genomic_DNA"/>
</dbReference>
<sequence>MLTGKRPINNMFIENLSLHKFCKMKIPEGILEIVDSHLLLPFVEDQTGIVENKIKKCLVMFAGIGVACSEEFPAHRMLIKDVIVKLNEIKSKFPC</sequence>
<proteinExistence type="predicted"/>
<keyword evidence="2" id="KW-1185">Reference proteome</keyword>
<name>A0ACB0KC20_TRIPR</name>
<accession>A0ACB0KC20</accession>
<evidence type="ECO:0000313" key="2">
    <source>
        <dbReference type="Proteomes" id="UP001177021"/>
    </source>
</evidence>